<evidence type="ECO:0000313" key="3">
    <source>
        <dbReference type="Proteomes" id="UP000837857"/>
    </source>
</evidence>
<keyword evidence="1" id="KW-0472">Membrane</keyword>
<protein>
    <submittedName>
        <fullName evidence="2">Uncharacterized protein</fullName>
    </submittedName>
</protein>
<feature type="non-terminal residue" evidence="2">
    <location>
        <position position="1"/>
    </location>
</feature>
<gene>
    <name evidence="2" type="ORF">IPOD504_LOCUS737</name>
</gene>
<evidence type="ECO:0000313" key="2">
    <source>
        <dbReference type="EMBL" id="CAH2035874.1"/>
    </source>
</evidence>
<organism evidence="2 3">
    <name type="scientific">Iphiclides podalirius</name>
    <name type="common">scarce swallowtail</name>
    <dbReference type="NCBI Taxonomy" id="110791"/>
    <lineage>
        <taxon>Eukaryota</taxon>
        <taxon>Metazoa</taxon>
        <taxon>Ecdysozoa</taxon>
        <taxon>Arthropoda</taxon>
        <taxon>Hexapoda</taxon>
        <taxon>Insecta</taxon>
        <taxon>Pterygota</taxon>
        <taxon>Neoptera</taxon>
        <taxon>Endopterygota</taxon>
        <taxon>Lepidoptera</taxon>
        <taxon>Glossata</taxon>
        <taxon>Ditrysia</taxon>
        <taxon>Papilionoidea</taxon>
        <taxon>Papilionidae</taxon>
        <taxon>Papilioninae</taxon>
        <taxon>Iphiclides</taxon>
    </lineage>
</organism>
<reference evidence="2" key="1">
    <citation type="submission" date="2022-03" db="EMBL/GenBank/DDBJ databases">
        <authorList>
            <person name="Martin H S."/>
        </authorList>
    </citation>
    <scope>NUCLEOTIDE SEQUENCE</scope>
</reference>
<keyword evidence="3" id="KW-1185">Reference proteome</keyword>
<accession>A0ABN8HQS4</accession>
<proteinExistence type="predicted"/>
<dbReference type="Proteomes" id="UP000837857">
    <property type="component" value="Chromosome 1"/>
</dbReference>
<evidence type="ECO:0000256" key="1">
    <source>
        <dbReference type="SAM" id="Phobius"/>
    </source>
</evidence>
<feature type="transmembrane region" description="Helical" evidence="1">
    <location>
        <begin position="35"/>
        <end position="54"/>
    </location>
</feature>
<dbReference type="EMBL" id="OW152813">
    <property type="protein sequence ID" value="CAH2035874.1"/>
    <property type="molecule type" value="Genomic_DNA"/>
</dbReference>
<keyword evidence="1" id="KW-0812">Transmembrane</keyword>
<keyword evidence="1" id="KW-1133">Transmembrane helix</keyword>
<sequence length="140" mass="15752">MHPLDEYAMNANINLDEWRRQNEAAHLPMRTIFRCAYLAAIIVFAFYILASLYVPMADEEDVIWGIIVEAPNAGNIYGECTKDGGYCYAQPKKVALVALGRLNPEVLRHTPVNDVNSVPEYIAYYPKIFRGRAGERAAAD</sequence>
<name>A0ABN8HQS4_9NEOP</name>